<proteinExistence type="predicted"/>
<sequence>MVILIALQLISGPEVYFHARANALVIRYPVGPESVAVYYSLDGASWRGYWMARKGEFYESYIDLTNRPTILALIFRVGERIDDNSGDLYLYELRWQPRSILRIDFITLERMLLVAKAKLMEPDYRDEAGNILDYLDRIVSRLPRYRKPFNRRVQELRMRVGNLKIGD</sequence>
<dbReference type="AlphaFoldDB" id="A0A660SLU1"/>
<reference evidence="1 2" key="1">
    <citation type="submission" date="2018-06" db="EMBL/GenBank/DDBJ databases">
        <title>Extensive metabolic versatility and redundancy in microbially diverse, dynamic hydrothermal sediments.</title>
        <authorList>
            <person name="Dombrowski N."/>
            <person name="Teske A."/>
            <person name="Baker B.J."/>
        </authorList>
    </citation>
    <scope>NUCLEOTIDE SEQUENCE [LARGE SCALE GENOMIC DNA]</scope>
    <source>
        <strain evidence="1">B36_G15</strain>
    </source>
</reference>
<evidence type="ECO:0000313" key="1">
    <source>
        <dbReference type="EMBL" id="RKX71815.1"/>
    </source>
</evidence>
<name>A0A660SLU1_UNCW3</name>
<evidence type="ECO:0000313" key="2">
    <source>
        <dbReference type="Proteomes" id="UP000268469"/>
    </source>
</evidence>
<dbReference type="EMBL" id="QNBE01000001">
    <property type="protein sequence ID" value="RKX71815.1"/>
    <property type="molecule type" value="Genomic_DNA"/>
</dbReference>
<comment type="caution">
    <text evidence="1">The sequence shown here is derived from an EMBL/GenBank/DDBJ whole genome shotgun (WGS) entry which is preliminary data.</text>
</comment>
<protein>
    <submittedName>
        <fullName evidence="1">Uncharacterized protein</fullName>
    </submittedName>
</protein>
<accession>A0A660SLU1</accession>
<gene>
    <name evidence="1" type="ORF">DRP53_00030</name>
</gene>
<dbReference type="Proteomes" id="UP000268469">
    <property type="component" value="Unassembled WGS sequence"/>
</dbReference>
<organism evidence="1 2">
    <name type="scientific">candidate division WOR-3 bacterium</name>
    <dbReference type="NCBI Taxonomy" id="2052148"/>
    <lineage>
        <taxon>Bacteria</taxon>
        <taxon>Bacteria division WOR-3</taxon>
    </lineage>
</organism>